<dbReference type="Gene3D" id="2.20.25.190">
    <property type="match status" value="1"/>
</dbReference>
<evidence type="ECO:0000313" key="1">
    <source>
        <dbReference type="EMBL" id="AIE90317.1"/>
    </source>
</evidence>
<name>A0A075FKQ2_9ARCH</name>
<reference evidence="1" key="1">
    <citation type="journal article" date="2014" name="Genome Biol. Evol.">
        <title>Pangenome evidence for extensive interdomain horizontal transfer affecting lineage core and shell genes in uncultured planktonic thaumarchaeota and euryarchaeota.</title>
        <authorList>
            <person name="Deschamps P."/>
            <person name="Zivanovic Y."/>
            <person name="Moreira D."/>
            <person name="Rodriguez-Valera F."/>
            <person name="Lopez-Garcia P."/>
        </authorList>
    </citation>
    <scope>NUCLEOTIDE SEQUENCE</scope>
</reference>
<dbReference type="InterPro" id="IPR038567">
    <property type="entry name" value="T_Elf1_sf"/>
</dbReference>
<protein>
    <submittedName>
        <fullName evidence="1">Uncharacterized protein</fullName>
    </submittedName>
</protein>
<organism evidence="1">
    <name type="scientific">uncultured marine thaumarchaeote AD1000_02_C08</name>
    <dbReference type="NCBI Taxonomy" id="1455880"/>
    <lineage>
        <taxon>Archaea</taxon>
        <taxon>Nitrososphaerota</taxon>
        <taxon>environmental samples</taxon>
    </lineage>
</organism>
<accession>A0A075FKQ2</accession>
<proteinExistence type="predicted"/>
<sequence>MGRKRKKIIRVTRKLPKVYNCPNCGRVSMRINRTPIKEDKSTFQPGVARRTLYDVKVLCGDCNITKDYESRKEPIDLYNDFVDWFMKSGRT</sequence>
<dbReference type="SUPFAM" id="SSF57783">
    <property type="entry name" value="Zinc beta-ribbon"/>
    <property type="match status" value="1"/>
</dbReference>
<dbReference type="EMBL" id="KF900305">
    <property type="protein sequence ID" value="AIE90317.1"/>
    <property type="molecule type" value="Genomic_DNA"/>
</dbReference>
<dbReference type="AlphaFoldDB" id="A0A075FKQ2"/>